<evidence type="ECO:0000313" key="2">
    <source>
        <dbReference type="Proteomes" id="UP000729701"/>
    </source>
</evidence>
<comment type="caution">
    <text evidence="1">The sequence shown here is derived from an EMBL/GenBank/DDBJ whole genome shotgun (WGS) entry which is preliminary data.</text>
</comment>
<gene>
    <name evidence="1" type="ORF">KME60_07150</name>
</gene>
<dbReference type="Proteomes" id="UP000729701">
    <property type="component" value="Unassembled WGS sequence"/>
</dbReference>
<evidence type="ECO:0000313" key="1">
    <source>
        <dbReference type="EMBL" id="MBW4667211.1"/>
    </source>
</evidence>
<organism evidence="1 2">
    <name type="scientific">Cyanomargarita calcarea GSE-NOS-MK-12-04C</name>
    <dbReference type="NCBI Taxonomy" id="2839659"/>
    <lineage>
        <taxon>Bacteria</taxon>
        <taxon>Bacillati</taxon>
        <taxon>Cyanobacteriota</taxon>
        <taxon>Cyanophyceae</taxon>
        <taxon>Nostocales</taxon>
        <taxon>Cyanomargaritaceae</taxon>
        <taxon>Cyanomargarita</taxon>
    </lineage>
</organism>
<reference evidence="1" key="2">
    <citation type="journal article" date="2022" name="Microbiol. Resour. Announc.">
        <title>Metagenome Sequencing to Explore Phylogenomics of Terrestrial Cyanobacteria.</title>
        <authorList>
            <person name="Ward R.D."/>
            <person name="Stajich J.E."/>
            <person name="Johansen J.R."/>
            <person name="Huntemann M."/>
            <person name="Clum A."/>
            <person name="Foster B."/>
            <person name="Foster B."/>
            <person name="Roux S."/>
            <person name="Palaniappan K."/>
            <person name="Varghese N."/>
            <person name="Mukherjee S."/>
            <person name="Reddy T.B.K."/>
            <person name="Daum C."/>
            <person name="Copeland A."/>
            <person name="Chen I.A."/>
            <person name="Ivanova N.N."/>
            <person name="Kyrpides N.C."/>
            <person name="Shapiro N."/>
            <person name="Eloe-Fadrosh E.A."/>
            <person name="Pietrasiak N."/>
        </authorList>
    </citation>
    <scope>NUCLEOTIDE SEQUENCE</scope>
    <source>
        <strain evidence="1">GSE-NOS-MK-12-04C</strain>
    </source>
</reference>
<reference evidence="1" key="1">
    <citation type="submission" date="2021-05" db="EMBL/GenBank/DDBJ databases">
        <authorList>
            <person name="Pietrasiak N."/>
            <person name="Ward R."/>
            <person name="Stajich J.E."/>
            <person name="Kurbessoian T."/>
        </authorList>
    </citation>
    <scope>NUCLEOTIDE SEQUENCE</scope>
    <source>
        <strain evidence="1">GSE-NOS-MK-12-04C</strain>
    </source>
</reference>
<accession>A0A951USF9</accession>
<dbReference type="AlphaFoldDB" id="A0A951USF9"/>
<sequence>MAKQPESVLFTTPQVAEAIGVAEGTVRSWLSRYTCFIENHHYIKEKNGRTLWLEAGVEFLKSRATEFAAPKVAESVAPGEEIIEPLLDATAQKLAYLYFRKLPQRTVERIQQMLHNPTQEDKEVLQQAMQQSIQAGSSHLIANSTAKRLAG</sequence>
<dbReference type="EMBL" id="JAHHGZ010000006">
    <property type="protein sequence ID" value="MBW4667211.1"/>
    <property type="molecule type" value="Genomic_DNA"/>
</dbReference>
<proteinExistence type="predicted"/>
<protein>
    <submittedName>
        <fullName evidence="1">Uncharacterized protein</fullName>
    </submittedName>
</protein>
<name>A0A951USF9_9CYAN</name>